<feature type="domain" description="NB-ARC" evidence="2">
    <location>
        <begin position="154"/>
        <end position="288"/>
    </location>
</feature>
<evidence type="ECO:0000256" key="1">
    <source>
        <dbReference type="SAM" id="MobiDB-lite"/>
    </source>
</evidence>
<keyword evidence="4" id="KW-1185">Reference proteome</keyword>
<dbReference type="Proteomes" id="UP001344658">
    <property type="component" value="Unassembled WGS sequence"/>
</dbReference>
<sequence length="845" mass="91406">MDAALTTVAVTAGTTLVTLTVTAVWHRGRAAARTLVRRVRGGRNRAATATGLPAGREPAGRGADPESAGEPGREASARAGRERFRTGGPRSAFRDHSHAFGDPYVNSAAHDTGLWQESVRTPRVESPPRVFRGREEIRSLLVAAAHRPGPPHVLYGMGGSGKTALAAEVFRAAESAGLTALWVVAADRTGLRRGMLAVAAELGADPVDVQAAHAGRLAAADLVWRQLARSRDWLLVIDKADNPELLDGWLRAGRTGVVLVTTRRARAPQWQYATLHHLDVLSPAEAARVITDFAPGRGTRQDALDLANRLGRLPLALRLAGSYLERQALESWSLNDYRARFERDGTLLADQGAELPFVEDAGATATEGDLRQRLSWTWQITLDDLDVRGLPEATTLMRLLSCWSPTPVPRAVLSDHPPLPGAEPASGQRMGVRFWNRAETALRALIDNSLVSAHSYAGPSPDAGPTPCLQVHGLVLESVHAGIEPEERPGYLDTAIRLLDAALPADASPDHVTRLRLLVPHTAAVLHHTGPQTCAQAAALGIRTAQLVCEAGDYRAAVELATLTGDISQRLQGPDHHDTMTARHHQGDYLRRLGSYHEAEQVLRRVHTRRAATLGARHRESLETAAALSMTLYLLGRPEESLSWIQRAIDGQRRTLGNDHVETLRSRAYALEFLAHSGHTQTFLHDGPATIADAERSLGADHVVTAIAYSNYAYGLLRTDTPEDVKVAAAERALQARVHLYGSGHPLVHSAKLVLSWARSLSGEHASALALMREAVDGRERVLGASHPLTIKARVLYAERLAEAGHPGRAARLLRENLPPAEAIYGPHDLDVERATRLQSRLAAQ</sequence>
<feature type="region of interest" description="Disordered" evidence="1">
    <location>
        <begin position="41"/>
        <end position="95"/>
    </location>
</feature>
<comment type="caution">
    <text evidence="3">The sequence shown here is derived from an EMBL/GenBank/DDBJ whole genome shotgun (WGS) entry which is preliminary data.</text>
</comment>
<dbReference type="InterPro" id="IPR053137">
    <property type="entry name" value="NLR-like"/>
</dbReference>
<gene>
    <name evidence="3" type="ORF">V2S66_24250</name>
</gene>
<accession>A0ABU7PH23</accession>
<evidence type="ECO:0000313" key="4">
    <source>
        <dbReference type="Proteomes" id="UP001344658"/>
    </source>
</evidence>
<dbReference type="SUPFAM" id="SSF48452">
    <property type="entry name" value="TPR-like"/>
    <property type="match status" value="1"/>
</dbReference>
<dbReference type="RefSeq" id="WP_330798373.1">
    <property type="nucleotide sequence ID" value="NZ_JAZEWV010000024.1"/>
</dbReference>
<dbReference type="Pfam" id="PF13424">
    <property type="entry name" value="TPR_12"/>
    <property type="match status" value="1"/>
</dbReference>
<dbReference type="Gene3D" id="3.40.50.300">
    <property type="entry name" value="P-loop containing nucleotide triphosphate hydrolases"/>
    <property type="match status" value="1"/>
</dbReference>
<dbReference type="InterPro" id="IPR027417">
    <property type="entry name" value="P-loop_NTPase"/>
</dbReference>
<dbReference type="PRINTS" id="PR00364">
    <property type="entry name" value="DISEASERSIST"/>
</dbReference>
<proteinExistence type="predicted"/>
<dbReference type="PANTHER" id="PTHR46082:SF6">
    <property type="entry name" value="AAA+ ATPASE DOMAIN-CONTAINING PROTEIN-RELATED"/>
    <property type="match status" value="1"/>
</dbReference>
<organism evidence="3 4">
    <name type="scientific">Actinacidiphila polyblastidii</name>
    <dbReference type="NCBI Taxonomy" id="3110430"/>
    <lineage>
        <taxon>Bacteria</taxon>
        <taxon>Bacillati</taxon>
        <taxon>Actinomycetota</taxon>
        <taxon>Actinomycetes</taxon>
        <taxon>Kitasatosporales</taxon>
        <taxon>Streptomycetaceae</taxon>
        <taxon>Actinacidiphila</taxon>
    </lineage>
</organism>
<dbReference type="SUPFAM" id="SSF52540">
    <property type="entry name" value="P-loop containing nucleoside triphosphate hydrolases"/>
    <property type="match status" value="1"/>
</dbReference>
<dbReference type="PANTHER" id="PTHR46082">
    <property type="entry name" value="ATP/GTP-BINDING PROTEIN-RELATED"/>
    <property type="match status" value="1"/>
</dbReference>
<feature type="compositionally biased region" description="Basic and acidic residues" evidence="1">
    <location>
        <begin position="71"/>
        <end position="85"/>
    </location>
</feature>
<dbReference type="InterPro" id="IPR002182">
    <property type="entry name" value="NB-ARC"/>
</dbReference>
<dbReference type="Pfam" id="PF00931">
    <property type="entry name" value="NB-ARC"/>
    <property type="match status" value="1"/>
</dbReference>
<evidence type="ECO:0000259" key="2">
    <source>
        <dbReference type="Pfam" id="PF00931"/>
    </source>
</evidence>
<dbReference type="Gene3D" id="1.25.40.10">
    <property type="entry name" value="Tetratricopeptide repeat domain"/>
    <property type="match status" value="2"/>
</dbReference>
<dbReference type="Pfam" id="PF13374">
    <property type="entry name" value="TPR_10"/>
    <property type="match status" value="2"/>
</dbReference>
<name>A0ABU7PH23_9ACTN</name>
<protein>
    <submittedName>
        <fullName evidence="3">Tetratricopeptide repeat protein</fullName>
    </submittedName>
</protein>
<reference evidence="3 4" key="1">
    <citation type="submission" date="2023-12" db="EMBL/GenBank/DDBJ databases">
        <title>Streptomyces sp. V4-01.</title>
        <authorList>
            <person name="Somphong A."/>
            <person name="Phongsopitanun W."/>
        </authorList>
    </citation>
    <scope>NUCLEOTIDE SEQUENCE [LARGE SCALE GENOMIC DNA]</scope>
    <source>
        <strain evidence="3 4">V4-01</strain>
    </source>
</reference>
<dbReference type="EMBL" id="JAZEWV010000024">
    <property type="protein sequence ID" value="MEE4545066.1"/>
    <property type="molecule type" value="Genomic_DNA"/>
</dbReference>
<dbReference type="InterPro" id="IPR011990">
    <property type="entry name" value="TPR-like_helical_dom_sf"/>
</dbReference>
<evidence type="ECO:0000313" key="3">
    <source>
        <dbReference type="EMBL" id="MEE4545066.1"/>
    </source>
</evidence>